<feature type="compositionally biased region" description="Basic and acidic residues" evidence="1">
    <location>
        <begin position="986"/>
        <end position="1001"/>
    </location>
</feature>
<feature type="region of interest" description="Disordered" evidence="1">
    <location>
        <begin position="498"/>
        <end position="761"/>
    </location>
</feature>
<feature type="region of interest" description="Disordered" evidence="1">
    <location>
        <begin position="193"/>
        <end position="248"/>
    </location>
</feature>
<dbReference type="InParanoid" id="Q2H354"/>
<dbReference type="PANTHER" id="PTHR28161:SF1">
    <property type="entry name" value="ATP SYNTHASE SUBUNIT F, MITOCHONDRIAL"/>
    <property type="match status" value="1"/>
</dbReference>
<feature type="compositionally biased region" description="Low complexity" evidence="1">
    <location>
        <begin position="1034"/>
        <end position="1047"/>
    </location>
</feature>
<name>Q2H354_CHAGB</name>
<evidence type="ECO:0000313" key="3">
    <source>
        <dbReference type="Proteomes" id="UP000001056"/>
    </source>
</evidence>
<feature type="compositionally biased region" description="Polar residues" evidence="1">
    <location>
        <begin position="1295"/>
        <end position="1304"/>
    </location>
</feature>
<feature type="region of interest" description="Disordered" evidence="1">
    <location>
        <begin position="298"/>
        <end position="328"/>
    </location>
</feature>
<dbReference type="STRING" id="306901.Q2H354"/>
<dbReference type="PANTHER" id="PTHR28161">
    <property type="entry name" value="ATP SYNTHASE SUBUNIT F, MITOCHONDRIAL"/>
    <property type="match status" value="1"/>
</dbReference>
<sequence>MSFVTRRALSTLIPPKVASPKAIGAAPDAVRMQRVVNFYEKLPRGAAPAVKPTGILGKYQAKHFGKNASAKPIIHAIVFLLVVGYAQNYYFHLHSAVPVSCTVHMLSTSLEPFAKCHSLSKPVSQSAKRESTSRIASLSGTITPTTLSPPIPSHAPVPSLPLTFPQYPADSRFKGIPIPSVSISNTEIREKDIPTPLIPRDPAITRTRNQRIPPKFDRQRPDNRRMATESPKQRSDEATLTSSAEPLPRAAPQTIKIANDSQNVELNPPHINGDATDEFENKHISDIVDDLVNSTEVSISGGSDTEATKSDASKGKDGAKGHGRVSSSVKKPAAFKAINVNKTFLTSKAPAPGVQPKVAEKAPVTPSAASPVPGTATVSRPSAAVPPPEPKKYTDEELKKYGIHMATRLHPDAAKGQSNWADIDDDDEDWDPDTITWQDGTKIAIAPPEEPPAAAAPEPIVVRPVVKENAPVAVEKAKSPAPSTSPAVKPGVLGSGKGLVLKGAPEKPTLVAKPPAPPAPAKSPWAPLPKIDKVSPIAADTPVQAAPKPPPTQMHPSHGQLPPKEIAADDFSRAPWRDGAPAPNRELFNSQSGRYEPVLDRRGPVRQEPQYGRQPAVMQRPGHHEQYGQMDHPGPFQTARNEQQGPYGRRRGSSNASGGSGSWQRPKGLEHSLPPPDLINARRASAAGGSDGPASPRNFPPSGTQGGPHPGQAWQPKASPNVAHATPHPSETAAEGRVLPPSVQPSPVPAPAVPVTEDDYELQKRLMRERRELAMRRRQEEEAREEAARKERIRLKLEALGPAPESNKAKKAAAKEQAVTPTQIQPRETSSSENPAAAESHEAEDEAPRVVIPQPKQQILPPAGPPPQTNPPVESVESRCRQKAVRLSDVQPAIKDTWRPTKLDDSGVRTEGIGKQTVQIGHENPWASTPEGKAAAAQQAASVSSGTPSEYNQLPQASVPARDVASAPMIGAKTATAQGRGSRFFPSRDVRQETRDIRLELSAEALRQESPSPPPPDMVGHPAFDGDATHPHVSLPRPYPVVRLPPSAAKETPEVSRAPTGPSKPQGPSFAWASQPAYKEPDNAPRGPTPKPDNAWQAKIDNLLGGRKVHPSRAAGVDVRVPPQPQESSHPGPLGPIAETEGSTTTKVMAEECFEEQEMGSLPPIRFPKTVPEMAWQPSPAPKPLSKKLWPVVLSADAINFPVDVSGAGNVWRVCIPGSESRNITVPFGRARSNPRRGGSRGGRHSSSAQHRQGKGRESSSSYSAEQRDTAGSGSNPSHGRGHRGSGYRGRENWSRNPSNQIQT</sequence>
<feature type="compositionally biased region" description="Basic and acidic residues" evidence="1">
    <location>
        <begin position="306"/>
        <end position="320"/>
    </location>
</feature>
<feature type="compositionally biased region" description="Basic and acidic residues" evidence="1">
    <location>
        <begin position="214"/>
        <end position="237"/>
    </location>
</feature>
<reference evidence="3" key="1">
    <citation type="journal article" date="2015" name="Genome Announc.">
        <title>Draft genome sequence of the cellulolytic fungus Chaetomium globosum.</title>
        <authorList>
            <person name="Cuomo C.A."/>
            <person name="Untereiner W.A."/>
            <person name="Ma L.-J."/>
            <person name="Grabherr M."/>
            <person name="Birren B.W."/>
        </authorList>
    </citation>
    <scope>NUCLEOTIDE SEQUENCE [LARGE SCALE GENOMIC DNA]</scope>
    <source>
        <strain evidence="3">ATCC 6205 / CBS 148.51 / DSM 1962 / NBRC 6347 / NRRL 1970</strain>
    </source>
</reference>
<proteinExistence type="predicted"/>
<feature type="region of interest" description="Disordered" evidence="1">
    <location>
        <begin position="347"/>
        <end position="393"/>
    </location>
</feature>
<feature type="compositionally biased region" description="Low complexity" evidence="1">
    <location>
        <begin position="362"/>
        <end position="373"/>
    </location>
</feature>
<feature type="compositionally biased region" description="Basic and acidic residues" evidence="1">
    <location>
        <begin position="566"/>
        <end position="576"/>
    </location>
</feature>
<feature type="region of interest" description="Disordered" evidence="1">
    <location>
        <begin position="795"/>
        <end position="1140"/>
    </location>
</feature>
<organism evidence="2 3">
    <name type="scientific">Chaetomium globosum (strain ATCC 6205 / CBS 148.51 / DSM 1962 / NBRC 6347 / NRRL 1970)</name>
    <name type="common">Soil fungus</name>
    <dbReference type="NCBI Taxonomy" id="306901"/>
    <lineage>
        <taxon>Eukaryota</taxon>
        <taxon>Fungi</taxon>
        <taxon>Dikarya</taxon>
        <taxon>Ascomycota</taxon>
        <taxon>Pezizomycotina</taxon>
        <taxon>Sordariomycetes</taxon>
        <taxon>Sordariomycetidae</taxon>
        <taxon>Sordariales</taxon>
        <taxon>Chaetomiaceae</taxon>
        <taxon>Chaetomium</taxon>
    </lineage>
</organism>
<dbReference type="GeneID" id="4392385"/>
<feature type="compositionally biased region" description="Basic and acidic residues" evidence="1">
    <location>
        <begin position="896"/>
        <end position="908"/>
    </location>
</feature>
<accession>Q2H354</accession>
<gene>
    <name evidence="2" type="ORF">CHGG_03792</name>
</gene>
<evidence type="ECO:0000313" key="2">
    <source>
        <dbReference type="EMBL" id="EAQ87173.1"/>
    </source>
</evidence>
<dbReference type="OrthoDB" id="5416983at2759"/>
<dbReference type="InterPro" id="IPR019727">
    <property type="entry name" value="ATP_synth_F0_fsu_mt_fun"/>
</dbReference>
<dbReference type="eggNOG" id="ENOG502RY1C">
    <property type="taxonomic scope" value="Eukaryota"/>
</dbReference>
<protein>
    <recommendedName>
        <fullName evidence="4">ATP synthase subunit f, mitochondrial</fullName>
    </recommendedName>
</protein>
<feature type="compositionally biased region" description="Low complexity" evidence="1">
    <location>
        <begin position="681"/>
        <end position="697"/>
    </location>
</feature>
<dbReference type="Proteomes" id="UP000001056">
    <property type="component" value="Unassembled WGS sequence"/>
</dbReference>
<feature type="compositionally biased region" description="Polar residues" evidence="1">
    <location>
        <begin position="819"/>
        <end position="834"/>
    </location>
</feature>
<feature type="compositionally biased region" description="Polar residues" evidence="1">
    <location>
        <begin position="942"/>
        <end position="956"/>
    </location>
</feature>
<dbReference type="GO" id="GO:0046933">
    <property type="term" value="F:proton-transporting ATP synthase activity, rotational mechanism"/>
    <property type="evidence" value="ECO:0007669"/>
    <property type="project" value="TreeGrafter"/>
</dbReference>
<feature type="region of interest" description="Disordered" evidence="1">
    <location>
        <begin position="1221"/>
        <end position="1304"/>
    </location>
</feature>
<feature type="compositionally biased region" description="Pro residues" evidence="1">
    <location>
        <begin position="742"/>
        <end position="752"/>
    </location>
</feature>
<keyword evidence="3" id="KW-1185">Reference proteome</keyword>
<dbReference type="EMBL" id="CH408032">
    <property type="protein sequence ID" value="EAQ87173.1"/>
    <property type="molecule type" value="Genomic_DNA"/>
</dbReference>
<dbReference type="VEuPathDB" id="FungiDB:CHGG_03792"/>
<feature type="compositionally biased region" description="Basic residues" evidence="1">
    <location>
        <begin position="1233"/>
        <end position="1244"/>
    </location>
</feature>
<evidence type="ECO:0008006" key="4">
    <source>
        <dbReference type="Google" id="ProtNLM"/>
    </source>
</evidence>
<dbReference type="HOGENOM" id="CLU_002517_0_0_1"/>
<dbReference type="RefSeq" id="XP_001223006.1">
    <property type="nucleotide sequence ID" value="XM_001223005.1"/>
</dbReference>
<dbReference type="OMA" id="ETIEWTD"/>
<dbReference type="Pfam" id="PF10791">
    <property type="entry name" value="F1F0-ATPsyn_F"/>
    <property type="match status" value="1"/>
</dbReference>
<evidence type="ECO:0000256" key="1">
    <source>
        <dbReference type="SAM" id="MobiDB-lite"/>
    </source>
</evidence>